<sequence length="146" mass="15919">MTRGAATDGVAGRLRAAALAMPGAWEDSPWDGDTVAKVGDKIFAFLGADSVGVKSARSRNEADEWLLRYPDDASVMAYIGRHGWNTLRTTGAIDEDELLEAIETSYEIVVSGLPRSRRPHPDDRGEVLPRHATPTGRDRFEAGRPE</sequence>
<protein>
    <recommendedName>
        <fullName evidence="4">DNA-binding protein (MmcQ/YjbR family)</fullName>
    </recommendedName>
</protein>
<feature type="compositionally biased region" description="Basic and acidic residues" evidence="1">
    <location>
        <begin position="119"/>
        <end position="129"/>
    </location>
</feature>
<dbReference type="Pfam" id="PF04237">
    <property type="entry name" value="YjbR"/>
    <property type="match status" value="1"/>
</dbReference>
<evidence type="ECO:0000313" key="3">
    <source>
        <dbReference type="Proteomes" id="UP001501468"/>
    </source>
</evidence>
<feature type="compositionally biased region" description="Basic and acidic residues" evidence="1">
    <location>
        <begin position="136"/>
        <end position="146"/>
    </location>
</feature>
<proteinExistence type="predicted"/>
<organism evidence="2 3">
    <name type="scientific">Terrabacter ginsenosidimutans</name>
    <dbReference type="NCBI Taxonomy" id="490575"/>
    <lineage>
        <taxon>Bacteria</taxon>
        <taxon>Bacillati</taxon>
        <taxon>Actinomycetota</taxon>
        <taxon>Actinomycetes</taxon>
        <taxon>Micrococcales</taxon>
        <taxon>Intrasporangiaceae</taxon>
        <taxon>Terrabacter</taxon>
    </lineage>
</organism>
<gene>
    <name evidence="2" type="ORF">GCM10022399_27030</name>
</gene>
<evidence type="ECO:0000313" key="2">
    <source>
        <dbReference type="EMBL" id="GAA3708851.1"/>
    </source>
</evidence>
<evidence type="ECO:0000256" key="1">
    <source>
        <dbReference type="SAM" id="MobiDB-lite"/>
    </source>
</evidence>
<dbReference type="RefSeq" id="WP_344947338.1">
    <property type="nucleotide sequence ID" value="NZ_BAABDC010000004.1"/>
</dbReference>
<feature type="region of interest" description="Disordered" evidence="1">
    <location>
        <begin position="112"/>
        <end position="146"/>
    </location>
</feature>
<comment type="caution">
    <text evidence="2">The sequence shown here is derived from an EMBL/GenBank/DDBJ whole genome shotgun (WGS) entry which is preliminary data.</text>
</comment>
<dbReference type="EMBL" id="BAABDC010000004">
    <property type="protein sequence ID" value="GAA3708851.1"/>
    <property type="molecule type" value="Genomic_DNA"/>
</dbReference>
<dbReference type="SUPFAM" id="SSF142906">
    <property type="entry name" value="YjbR-like"/>
    <property type="match status" value="1"/>
</dbReference>
<dbReference type="InterPro" id="IPR058532">
    <property type="entry name" value="YjbR/MT2646/Rv2570-like"/>
</dbReference>
<accession>A0ABP7DQE4</accession>
<evidence type="ECO:0008006" key="4">
    <source>
        <dbReference type="Google" id="ProtNLM"/>
    </source>
</evidence>
<reference evidence="3" key="1">
    <citation type="journal article" date="2019" name="Int. J. Syst. Evol. Microbiol.">
        <title>The Global Catalogue of Microorganisms (GCM) 10K type strain sequencing project: providing services to taxonomists for standard genome sequencing and annotation.</title>
        <authorList>
            <consortium name="The Broad Institute Genomics Platform"/>
            <consortium name="The Broad Institute Genome Sequencing Center for Infectious Disease"/>
            <person name="Wu L."/>
            <person name="Ma J."/>
        </authorList>
    </citation>
    <scope>NUCLEOTIDE SEQUENCE [LARGE SCALE GENOMIC DNA]</scope>
    <source>
        <strain evidence="3">JCM 17125</strain>
    </source>
</reference>
<dbReference type="InterPro" id="IPR038056">
    <property type="entry name" value="YjbR-like_sf"/>
</dbReference>
<name>A0ABP7DQE4_9MICO</name>
<dbReference type="Proteomes" id="UP001501468">
    <property type="component" value="Unassembled WGS sequence"/>
</dbReference>
<keyword evidence="3" id="KW-1185">Reference proteome</keyword>
<dbReference type="Gene3D" id="3.90.1150.30">
    <property type="match status" value="1"/>
</dbReference>